<evidence type="ECO:0000256" key="7">
    <source>
        <dbReference type="ARBA" id="ARBA00051722"/>
    </source>
</evidence>
<dbReference type="PANTHER" id="PTHR10828:SF17">
    <property type="entry name" value="PROTEIN-TYROSINE-PHOSPHATASE"/>
    <property type="match status" value="1"/>
</dbReference>
<dbReference type="OrthoDB" id="9999371at2759"/>
<dbReference type="GO" id="GO:0000086">
    <property type="term" value="P:G2/M transition of mitotic cell cycle"/>
    <property type="evidence" value="ECO:0000318"/>
    <property type="project" value="GO_Central"/>
</dbReference>
<feature type="region of interest" description="Disordered" evidence="9">
    <location>
        <begin position="135"/>
        <end position="194"/>
    </location>
</feature>
<dbReference type="Pfam" id="PF00581">
    <property type="entry name" value="Rhodanese"/>
    <property type="match status" value="1"/>
</dbReference>
<dbReference type="STRING" id="10228.B3S370"/>
<keyword evidence="6 8" id="KW-0131">Cell cycle</keyword>
<dbReference type="OMA" id="NDANGPP"/>
<dbReference type="PhylomeDB" id="B3S370"/>
<evidence type="ECO:0000256" key="4">
    <source>
        <dbReference type="ARBA" id="ARBA00022801"/>
    </source>
</evidence>
<dbReference type="GO" id="GO:0004725">
    <property type="term" value="F:protein tyrosine phosphatase activity"/>
    <property type="evidence" value="ECO:0000318"/>
    <property type="project" value="GO_Central"/>
</dbReference>
<evidence type="ECO:0000256" key="5">
    <source>
        <dbReference type="ARBA" id="ARBA00022912"/>
    </source>
</evidence>
<reference evidence="11 12" key="1">
    <citation type="journal article" date="2008" name="Nature">
        <title>The Trichoplax genome and the nature of placozoans.</title>
        <authorList>
            <person name="Srivastava M."/>
            <person name="Begovic E."/>
            <person name="Chapman J."/>
            <person name="Putnam N.H."/>
            <person name="Hellsten U."/>
            <person name="Kawashima T."/>
            <person name="Kuo A."/>
            <person name="Mitros T."/>
            <person name="Salamov A."/>
            <person name="Carpenter M.L."/>
            <person name="Signorovitch A.Y."/>
            <person name="Moreno M.A."/>
            <person name="Kamm K."/>
            <person name="Grimwood J."/>
            <person name="Schmutz J."/>
            <person name="Shapiro H."/>
            <person name="Grigoriev I.V."/>
            <person name="Buss L.W."/>
            <person name="Schierwater B."/>
            <person name="Dellaporta S.L."/>
            <person name="Rokhsar D.S."/>
        </authorList>
    </citation>
    <scope>NUCLEOTIDE SEQUENCE [LARGE SCALE GENOMIC DNA]</scope>
    <source>
        <strain evidence="11 12">Grell-BS-1999</strain>
    </source>
</reference>
<evidence type="ECO:0000256" key="2">
    <source>
        <dbReference type="ARBA" id="ARBA00022618"/>
    </source>
</evidence>
<dbReference type="GO" id="GO:0110032">
    <property type="term" value="P:positive regulation of G2/MI transition of meiotic cell cycle"/>
    <property type="evidence" value="ECO:0000318"/>
    <property type="project" value="GO_Central"/>
</dbReference>
<dbReference type="PANTHER" id="PTHR10828">
    <property type="entry name" value="M-PHASE INDUCER PHOSPHATASE DUAL SPECIFICITY PHOSPHATASE CDC25"/>
    <property type="match status" value="1"/>
</dbReference>
<dbReference type="PRINTS" id="PR00716">
    <property type="entry name" value="MPIPHPHTASE"/>
</dbReference>
<dbReference type="GO" id="GO:0005634">
    <property type="term" value="C:nucleus"/>
    <property type="evidence" value="ECO:0000318"/>
    <property type="project" value="GO_Central"/>
</dbReference>
<keyword evidence="4 8" id="KW-0378">Hydrolase</keyword>
<dbReference type="FunFam" id="3.40.250.10:FF:000021">
    <property type="entry name" value="M-phase inducer phosphatase cdc-25.2"/>
    <property type="match status" value="1"/>
</dbReference>
<evidence type="ECO:0000259" key="10">
    <source>
        <dbReference type="PROSITE" id="PS50206"/>
    </source>
</evidence>
<dbReference type="SMART" id="SM00450">
    <property type="entry name" value="RHOD"/>
    <property type="match status" value="1"/>
</dbReference>
<gene>
    <name evidence="11" type="ORF">TRIADDRAFT_58617</name>
</gene>
<dbReference type="AlphaFoldDB" id="B3S370"/>
<dbReference type="eggNOG" id="KOG3772">
    <property type="taxonomic scope" value="Eukaryota"/>
</dbReference>
<dbReference type="InterPro" id="IPR001763">
    <property type="entry name" value="Rhodanese-like_dom"/>
</dbReference>
<evidence type="ECO:0000256" key="6">
    <source>
        <dbReference type="ARBA" id="ARBA00023306"/>
    </source>
</evidence>
<dbReference type="GO" id="GO:0051301">
    <property type="term" value="P:cell division"/>
    <property type="evidence" value="ECO:0007669"/>
    <property type="project" value="UniProtKB-UniRule"/>
</dbReference>
<comment type="catalytic activity">
    <reaction evidence="7 8">
        <text>O-phospho-L-tyrosyl-[protein] + H2O = L-tyrosyl-[protein] + phosphate</text>
        <dbReference type="Rhea" id="RHEA:10684"/>
        <dbReference type="Rhea" id="RHEA-COMP:10136"/>
        <dbReference type="Rhea" id="RHEA-COMP:20101"/>
        <dbReference type="ChEBI" id="CHEBI:15377"/>
        <dbReference type="ChEBI" id="CHEBI:43474"/>
        <dbReference type="ChEBI" id="CHEBI:46858"/>
        <dbReference type="ChEBI" id="CHEBI:61978"/>
        <dbReference type="EC" id="3.1.3.48"/>
    </reaction>
</comment>
<dbReference type="Gene3D" id="3.40.250.10">
    <property type="entry name" value="Rhodanese-like domain"/>
    <property type="match status" value="1"/>
</dbReference>
<evidence type="ECO:0000256" key="9">
    <source>
        <dbReference type="SAM" id="MobiDB-lite"/>
    </source>
</evidence>
<dbReference type="Proteomes" id="UP000009022">
    <property type="component" value="Unassembled WGS sequence"/>
</dbReference>
<dbReference type="FunCoup" id="B3S370">
    <property type="interactions" value="563"/>
</dbReference>
<dbReference type="PROSITE" id="PS50206">
    <property type="entry name" value="RHODANESE_3"/>
    <property type="match status" value="1"/>
</dbReference>
<dbReference type="HOGENOM" id="CLU_014464_0_1_1"/>
<dbReference type="CTD" id="6755816"/>
<evidence type="ECO:0000256" key="1">
    <source>
        <dbReference type="ARBA" id="ARBA00011065"/>
    </source>
</evidence>
<evidence type="ECO:0000256" key="3">
    <source>
        <dbReference type="ARBA" id="ARBA00022776"/>
    </source>
</evidence>
<feature type="domain" description="Rhodanese" evidence="10">
    <location>
        <begin position="389"/>
        <end position="496"/>
    </location>
</feature>
<sequence length="538" mass="60749">MDDEWPSELSITDLPSPTLGLSYISPGARVVSPVTALAHDLEVSCRSHSLTPKRRLSLSSAVGNDSYVDDGFSDTTPGQLPDASKTFEFNKENITNNPIALTDDELIAINSRKSACPNDANGPPKLTDSVIFENNSYDNKQSDKVQFPKPWPPRRKSNKENAAIQSGICRQKSAPPTLSNNRHPSTRESSSSDICNKDIMKIWHGTEQTNAEEDDDDAFFDEFEPQHLPDNGSVINERSSSKMEDLMIKQIILSHSSEAEPGTFSKEMQKMKEKYDSKALSASWNGIKPVIDNFERTKRSEPPRGSSPVAIKRSKSQVMSPCKKTTSRLIPRSISCHTFAEPPVIDYGNLGKISPTRYALPKCMGPKCDLRNISPATLAELIRGGYRTDLDEFIIVDCRYPYEYKGGHIKGAINIHTSDGIETRFLSKTDTYHNKKVAVIFHCEFSSKRGPHLCHYLRKRDRNIHADSYPSLYYPELYLLCGGYTAFFEEFKELCEPQNHVKMCDKNYAEELKHFMRKSKTWSGESSKRRRLYTNFGE</sequence>
<evidence type="ECO:0000256" key="8">
    <source>
        <dbReference type="RuleBase" id="RU368028"/>
    </source>
</evidence>
<accession>B3S370</accession>
<keyword evidence="5 8" id="KW-0904">Protein phosphatase</keyword>
<dbReference type="GO" id="GO:0010971">
    <property type="term" value="P:positive regulation of G2/M transition of mitotic cell cycle"/>
    <property type="evidence" value="ECO:0000318"/>
    <property type="project" value="GO_Central"/>
</dbReference>
<dbReference type="EMBL" id="DS985248">
    <property type="protein sequence ID" value="EDV22737.1"/>
    <property type="molecule type" value="Genomic_DNA"/>
</dbReference>
<keyword evidence="12" id="KW-1185">Reference proteome</keyword>
<dbReference type="InterPro" id="IPR036873">
    <property type="entry name" value="Rhodanese-like_dom_sf"/>
</dbReference>
<name>B3S370_TRIAD</name>
<dbReference type="GO" id="GO:0005737">
    <property type="term" value="C:cytoplasm"/>
    <property type="evidence" value="ECO:0000318"/>
    <property type="project" value="GO_Central"/>
</dbReference>
<keyword evidence="2 8" id="KW-0132">Cell division</keyword>
<dbReference type="InterPro" id="IPR000751">
    <property type="entry name" value="MPI_Phosphatase"/>
</dbReference>
<feature type="compositionally biased region" description="Polar residues" evidence="9">
    <location>
        <begin position="174"/>
        <end position="194"/>
    </location>
</feature>
<organism evidence="11 12">
    <name type="scientific">Trichoplax adhaerens</name>
    <name type="common">Trichoplax reptans</name>
    <dbReference type="NCBI Taxonomy" id="10228"/>
    <lineage>
        <taxon>Eukaryota</taxon>
        <taxon>Metazoa</taxon>
        <taxon>Placozoa</taxon>
        <taxon>Uniplacotomia</taxon>
        <taxon>Trichoplacea</taxon>
        <taxon>Trichoplacidae</taxon>
        <taxon>Trichoplax</taxon>
    </lineage>
</organism>
<keyword evidence="3 8" id="KW-0498">Mitosis</keyword>
<evidence type="ECO:0000313" key="11">
    <source>
        <dbReference type="EMBL" id="EDV22737.1"/>
    </source>
</evidence>
<proteinExistence type="inferred from homology"/>
<dbReference type="GeneID" id="6755816"/>
<dbReference type="CDD" id="cd01530">
    <property type="entry name" value="Cdc25"/>
    <property type="match status" value="1"/>
</dbReference>
<comment type="similarity">
    <text evidence="1 8">Belongs to the MPI phosphatase family.</text>
</comment>
<protein>
    <recommendedName>
        <fullName evidence="8">M-phase inducer phosphatase</fullName>
        <ecNumber evidence="8">3.1.3.48</ecNumber>
    </recommendedName>
</protein>
<evidence type="ECO:0000313" key="12">
    <source>
        <dbReference type="Proteomes" id="UP000009022"/>
    </source>
</evidence>
<dbReference type="RefSeq" id="XP_002114603.1">
    <property type="nucleotide sequence ID" value="XM_002114567.1"/>
</dbReference>
<dbReference type="KEGG" id="tad:TRIADDRAFT_58617"/>
<dbReference type="EC" id="3.1.3.48" evidence="8"/>
<dbReference type="InParanoid" id="B3S370"/>
<dbReference type="SUPFAM" id="SSF52821">
    <property type="entry name" value="Rhodanese/Cell cycle control phosphatase"/>
    <property type="match status" value="1"/>
</dbReference>
<feature type="region of interest" description="Disordered" evidence="9">
    <location>
        <begin position="297"/>
        <end position="317"/>
    </location>
</feature>
<comment type="function">
    <text evidence="8">Tyrosine protein phosphatase which functions as a dosage-dependent inducer of mitotic progression.</text>
</comment>